<evidence type="ECO:0000313" key="1">
    <source>
        <dbReference type="EMBL" id="RDX73537.1"/>
    </source>
</evidence>
<gene>
    <name evidence="1" type="ORF">CR513_46839</name>
</gene>
<dbReference type="OrthoDB" id="1072921at2759"/>
<proteinExistence type="predicted"/>
<accession>A0A371F5J0</accession>
<protein>
    <recommendedName>
        <fullName evidence="3">Copia protein</fullName>
    </recommendedName>
</protein>
<organism evidence="1 2">
    <name type="scientific">Mucuna pruriens</name>
    <name type="common">Velvet bean</name>
    <name type="synonym">Dolichos pruriens</name>
    <dbReference type="NCBI Taxonomy" id="157652"/>
    <lineage>
        <taxon>Eukaryota</taxon>
        <taxon>Viridiplantae</taxon>
        <taxon>Streptophyta</taxon>
        <taxon>Embryophyta</taxon>
        <taxon>Tracheophyta</taxon>
        <taxon>Spermatophyta</taxon>
        <taxon>Magnoliopsida</taxon>
        <taxon>eudicotyledons</taxon>
        <taxon>Gunneridae</taxon>
        <taxon>Pentapetalae</taxon>
        <taxon>rosids</taxon>
        <taxon>fabids</taxon>
        <taxon>Fabales</taxon>
        <taxon>Fabaceae</taxon>
        <taxon>Papilionoideae</taxon>
        <taxon>50 kb inversion clade</taxon>
        <taxon>NPAAA clade</taxon>
        <taxon>indigoferoid/millettioid clade</taxon>
        <taxon>Phaseoleae</taxon>
        <taxon>Mucuna</taxon>
    </lineage>
</organism>
<dbReference type="Proteomes" id="UP000257109">
    <property type="component" value="Unassembled WGS sequence"/>
</dbReference>
<keyword evidence="2" id="KW-1185">Reference proteome</keyword>
<comment type="caution">
    <text evidence="1">The sequence shown here is derived from an EMBL/GenBank/DDBJ whole genome shotgun (WGS) entry which is preliminary data.</text>
</comment>
<dbReference type="EMBL" id="QJKJ01010488">
    <property type="protein sequence ID" value="RDX73537.1"/>
    <property type="molecule type" value="Genomic_DNA"/>
</dbReference>
<evidence type="ECO:0000313" key="2">
    <source>
        <dbReference type="Proteomes" id="UP000257109"/>
    </source>
</evidence>
<dbReference type="AlphaFoldDB" id="A0A371F5J0"/>
<sequence length="149" mass="17041">MTAGGVRNVAIKRIDRRITLVKHDLYVPEMEYNLLSLGQLVVKGFTMIIHQDCLEMFDFNQMNIQRASVSKNEAFQANIKAWDNLQSNTWWKVCEVCLDSKQPKNSLKSQLQMKDINGLDFVHLDERGPLDVLGYPIKVTDLSIANVDT</sequence>
<reference evidence="1" key="1">
    <citation type="submission" date="2018-05" db="EMBL/GenBank/DDBJ databases">
        <title>Draft genome of Mucuna pruriens seed.</title>
        <authorList>
            <person name="Nnadi N.E."/>
            <person name="Vos R."/>
            <person name="Hasami M.H."/>
            <person name="Devisetty U.K."/>
            <person name="Aguiy J.C."/>
        </authorList>
    </citation>
    <scope>NUCLEOTIDE SEQUENCE [LARGE SCALE GENOMIC DNA]</scope>
    <source>
        <strain evidence="1">JCA_2017</strain>
    </source>
</reference>
<feature type="non-terminal residue" evidence="1">
    <location>
        <position position="1"/>
    </location>
</feature>
<name>A0A371F5J0_MUCPR</name>
<evidence type="ECO:0008006" key="3">
    <source>
        <dbReference type="Google" id="ProtNLM"/>
    </source>
</evidence>